<protein>
    <submittedName>
        <fullName evidence="7">CidA/LrgA family protein</fullName>
    </submittedName>
</protein>
<keyword evidence="4 6" id="KW-1133">Transmembrane helix</keyword>
<dbReference type="Pfam" id="PF03788">
    <property type="entry name" value="LrgA"/>
    <property type="match status" value="1"/>
</dbReference>
<comment type="subcellular location">
    <subcellularLocation>
        <location evidence="1">Cell membrane</location>
        <topology evidence="1">Multi-pass membrane protein</topology>
    </subcellularLocation>
</comment>
<evidence type="ECO:0000256" key="1">
    <source>
        <dbReference type="ARBA" id="ARBA00004651"/>
    </source>
</evidence>
<evidence type="ECO:0000256" key="4">
    <source>
        <dbReference type="ARBA" id="ARBA00022989"/>
    </source>
</evidence>
<feature type="transmembrane region" description="Helical" evidence="6">
    <location>
        <begin position="96"/>
        <end position="122"/>
    </location>
</feature>
<organism evidence="7 8">
    <name type="scientific">Methylocella tundrae</name>
    <dbReference type="NCBI Taxonomy" id="227605"/>
    <lineage>
        <taxon>Bacteria</taxon>
        <taxon>Pseudomonadati</taxon>
        <taxon>Pseudomonadota</taxon>
        <taxon>Alphaproteobacteria</taxon>
        <taxon>Hyphomicrobiales</taxon>
        <taxon>Beijerinckiaceae</taxon>
        <taxon>Methylocella</taxon>
    </lineage>
</organism>
<dbReference type="KEGG" id="mtun:MTUNDRAET4_1659"/>
<keyword evidence="5 6" id="KW-0472">Membrane</keyword>
<proteinExistence type="predicted"/>
<sequence length="135" mass="15028">MHLRKAFIRIRYAFHRSRLLQLGVLMAFWALGQATVQLVHLPVPGGVVGMAAVLALLLTRRMNICSVRRGAEWLLAEMLLFFVPAVMALLDHSEFLGVLGLKLLIVILTGTLCVMAATALTVEMCARWTMRRVAE</sequence>
<feature type="transmembrane region" description="Helical" evidence="6">
    <location>
        <begin position="71"/>
        <end position="90"/>
    </location>
</feature>
<gene>
    <name evidence="7" type="ORF">MTUNDRAET4_1659</name>
</gene>
<evidence type="ECO:0000256" key="6">
    <source>
        <dbReference type="SAM" id="Phobius"/>
    </source>
</evidence>
<evidence type="ECO:0000313" key="7">
    <source>
        <dbReference type="EMBL" id="VFU08552.1"/>
    </source>
</evidence>
<dbReference type="AlphaFoldDB" id="A0A4U8YYL2"/>
<name>A0A4U8YYL2_METTU</name>
<evidence type="ECO:0000256" key="5">
    <source>
        <dbReference type="ARBA" id="ARBA00023136"/>
    </source>
</evidence>
<dbReference type="OrthoDB" id="194658at2"/>
<dbReference type="Proteomes" id="UP000294360">
    <property type="component" value="Chromosome"/>
</dbReference>
<keyword evidence="2" id="KW-1003">Cell membrane</keyword>
<dbReference type="PANTHER" id="PTHR33931:SF2">
    <property type="entry name" value="HOLIN-LIKE PROTEIN CIDA"/>
    <property type="match status" value="1"/>
</dbReference>
<evidence type="ECO:0000256" key="2">
    <source>
        <dbReference type="ARBA" id="ARBA00022475"/>
    </source>
</evidence>
<evidence type="ECO:0000313" key="8">
    <source>
        <dbReference type="Proteomes" id="UP000294360"/>
    </source>
</evidence>
<dbReference type="InterPro" id="IPR005538">
    <property type="entry name" value="LrgA/CidA"/>
</dbReference>
<evidence type="ECO:0000256" key="3">
    <source>
        <dbReference type="ARBA" id="ARBA00022692"/>
    </source>
</evidence>
<feature type="transmembrane region" description="Helical" evidence="6">
    <location>
        <begin position="42"/>
        <end position="59"/>
    </location>
</feature>
<dbReference type="GO" id="GO:0005886">
    <property type="term" value="C:plasma membrane"/>
    <property type="evidence" value="ECO:0007669"/>
    <property type="project" value="UniProtKB-SubCell"/>
</dbReference>
<dbReference type="PANTHER" id="PTHR33931">
    <property type="entry name" value="HOLIN-LIKE PROTEIN CIDA-RELATED"/>
    <property type="match status" value="1"/>
</dbReference>
<keyword evidence="3 6" id="KW-0812">Transmembrane</keyword>
<accession>A0A4U8YYL2</accession>
<dbReference type="RefSeq" id="WP_134488568.1">
    <property type="nucleotide sequence ID" value="NZ_CP139089.1"/>
</dbReference>
<reference evidence="7 8" key="1">
    <citation type="submission" date="2019-03" db="EMBL/GenBank/DDBJ databases">
        <authorList>
            <person name="Kox A.R. M."/>
        </authorList>
    </citation>
    <scope>NUCLEOTIDE SEQUENCE [LARGE SCALE GENOMIC DNA]</scope>
    <source>
        <strain evidence="7">MTUNDRAET4 annotated genome</strain>
    </source>
</reference>
<dbReference type="EMBL" id="LR536450">
    <property type="protein sequence ID" value="VFU08552.1"/>
    <property type="molecule type" value="Genomic_DNA"/>
</dbReference>